<dbReference type="AlphaFoldDB" id="A0AAV4GY28"/>
<organism evidence="2 3">
    <name type="scientific">Elysia marginata</name>
    <dbReference type="NCBI Taxonomy" id="1093978"/>
    <lineage>
        <taxon>Eukaryota</taxon>
        <taxon>Metazoa</taxon>
        <taxon>Spiralia</taxon>
        <taxon>Lophotrochozoa</taxon>
        <taxon>Mollusca</taxon>
        <taxon>Gastropoda</taxon>
        <taxon>Heterobranchia</taxon>
        <taxon>Euthyneura</taxon>
        <taxon>Panpulmonata</taxon>
        <taxon>Sacoglossa</taxon>
        <taxon>Placobranchoidea</taxon>
        <taxon>Plakobranchidae</taxon>
        <taxon>Elysia</taxon>
    </lineage>
</organism>
<feature type="compositionally biased region" description="Polar residues" evidence="1">
    <location>
        <begin position="73"/>
        <end position="83"/>
    </location>
</feature>
<reference evidence="2 3" key="1">
    <citation type="journal article" date="2021" name="Elife">
        <title>Chloroplast acquisition without the gene transfer in kleptoplastic sea slugs, Plakobranchus ocellatus.</title>
        <authorList>
            <person name="Maeda T."/>
            <person name="Takahashi S."/>
            <person name="Yoshida T."/>
            <person name="Shimamura S."/>
            <person name="Takaki Y."/>
            <person name="Nagai Y."/>
            <person name="Toyoda A."/>
            <person name="Suzuki Y."/>
            <person name="Arimoto A."/>
            <person name="Ishii H."/>
            <person name="Satoh N."/>
            <person name="Nishiyama T."/>
            <person name="Hasebe M."/>
            <person name="Maruyama T."/>
            <person name="Minagawa J."/>
            <person name="Obokata J."/>
            <person name="Shigenobu S."/>
        </authorList>
    </citation>
    <scope>NUCLEOTIDE SEQUENCE [LARGE SCALE GENOMIC DNA]</scope>
</reference>
<accession>A0AAV4GY28</accession>
<keyword evidence="3" id="KW-1185">Reference proteome</keyword>
<evidence type="ECO:0000256" key="1">
    <source>
        <dbReference type="SAM" id="MobiDB-lite"/>
    </source>
</evidence>
<proteinExistence type="predicted"/>
<protein>
    <recommendedName>
        <fullName evidence="4">AGC-kinase C-terminal domain-containing protein</fullName>
    </recommendedName>
</protein>
<name>A0AAV4GY28_9GAST</name>
<dbReference type="Proteomes" id="UP000762676">
    <property type="component" value="Unassembled WGS sequence"/>
</dbReference>
<feature type="region of interest" description="Disordered" evidence="1">
    <location>
        <begin position="26"/>
        <end position="53"/>
    </location>
</feature>
<evidence type="ECO:0008006" key="4">
    <source>
        <dbReference type="Google" id="ProtNLM"/>
    </source>
</evidence>
<sequence>MVFLKGRLGWGLFKWSAVSAAASRSRDIDKARPAAAKPADLDPDLDGAFRPDFDSASPIGRVFTCERPRDTKYSTGMSTASTKQQQQQQQHQRACSSVPVKTTATFAAKF</sequence>
<feature type="region of interest" description="Disordered" evidence="1">
    <location>
        <begin position="73"/>
        <end position="98"/>
    </location>
</feature>
<dbReference type="EMBL" id="BMAT01012344">
    <property type="protein sequence ID" value="GFR90317.1"/>
    <property type="molecule type" value="Genomic_DNA"/>
</dbReference>
<evidence type="ECO:0000313" key="3">
    <source>
        <dbReference type="Proteomes" id="UP000762676"/>
    </source>
</evidence>
<comment type="caution">
    <text evidence="2">The sequence shown here is derived from an EMBL/GenBank/DDBJ whole genome shotgun (WGS) entry which is preliminary data.</text>
</comment>
<gene>
    <name evidence="2" type="ORF">ElyMa_006147200</name>
</gene>
<evidence type="ECO:0000313" key="2">
    <source>
        <dbReference type="EMBL" id="GFR90317.1"/>
    </source>
</evidence>